<gene>
    <name evidence="1" type="ORF">KB449_29050</name>
</gene>
<evidence type="ECO:0000313" key="1">
    <source>
        <dbReference type="EMBL" id="MDI4649021.1"/>
    </source>
</evidence>
<accession>A0ABT6TR64</accession>
<dbReference type="RefSeq" id="WP_282911688.1">
    <property type="nucleotide sequence ID" value="NZ_JAGRPV010000001.1"/>
</dbReference>
<evidence type="ECO:0008006" key="3">
    <source>
        <dbReference type="Google" id="ProtNLM"/>
    </source>
</evidence>
<dbReference type="Gene3D" id="1.50.10.10">
    <property type="match status" value="1"/>
</dbReference>
<reference evidence="1" key="1">
    <citation type="submission" date="2023-04" db="EMBL/GenBank/DDBJ databases">
        <title>Comparative genomic analysis of Cohnella hashimotonis sp. nov., isolated from the International Space Station.</title>
        <authorList>
            <person name="Venkateswaran K."/>
            <person name="Simpson A."/>
        </authorList>
    </citation>
    <scope>NUCLEOTIDE SEQUENCE</scope>
    <source>
        <strain evidence="1">F6_2S_P_1</strain>
    </source>
</reference>
<comment type="caution">
    <text evidence="1">The sequence shown here is derived from an EMBL/GenBank/DDBJ whole genome shotgun (WGS) entry which is preliminary data.</text>
</comment>
<evidence type="ECO:0000313" key="2">
    <source>
        <dbReference type="Proteomes" id="UP001161691"/>
    </source>
</evidence>
<name>A0ABT6TR64_9BACL</name>
<dbReference type="EMBL" id="JAGRPV010000001">
    <property type="protein sequence ID" value="MDI4649021.1"/>
    <property type="molecule type" value="Genomic_DNA"/>
</dbReference>
<dbReference type="InterPro" id="IPR012341">
    <property type="entry name" value="6hp_glycosidase-like_sf"/>
</dbReference>
<proteinExistence type="predicted"/>
<keyword evidence="2" id="KW-1185">Reference proteome</keyword>
<dbReference type="SUPFAM" id="SSF48208">
    <property type="entry name" value="Six-hairpin glycosidases"/>
    <property type="match status" value="1"/>
</dbReference>
<organism evidence="1 2">
    <name type="scientific">Cohnella hashimotonis</name>
    <dbReference type="NCBI Taxonomy" id="2826895"/>
    <lineage>
        <taxon>Bacteria</taxon>
        <taxon>Bacillati</taxon>
        <taxon>Bacillota</taxon>
        <taxon>Bacilli</taxon>
        <taxon>Bacillales</taxon>
        <taxon>Paenibacillaceae</taxon>
        <taxon>Cohnella</taxon>
    </lineage>
</organism>
<sequence length="874" mass="98378">MIKIAILWNDSVGDGSIAVEYGKLERLEVTAGQGSCIPAEGRFALQGPGRLELELGDENAGQGAYATIVSVRSTRHAFSFFLRDVSRAYPIYIPAYGVIVTEASHAESYGEIAERIASSGLRTNLQQIEAEPEESFERAAEAGRPLTCPIWLGLSRDARLFEADFRGVGDNDNIRSWDCVRPRYPARINQLPETGDAPVLYYYLLGRGMGAEYRVTRSLEERVYPIAHGSIRDDDIVYDNVAFVSYEAIPFTADTLQGTHYLAADRASVGYMFTPEQEESWERLAETDPDRPEETVYYSKTTATNLGKVPRYAWFKNPAPLNAAYTFEGDGGFGVFESGRVFVASKLDGRPLPQEEIAVLLTPGESVTFEFYIPHTPVSRERALLLAQQSFELRHRECLAFWQAKLDGAMQVRLPEPRIEEMMKAGYLHLDLVCYGREPDRTLVPTIGVYTAIGSESSPIIQYLDSMGAHRTAERALQFFLDKQHEDGFIQNFNGYMLETGAALYVLGEHYRYVRDKAWLTRIQPQMRKAYEYLKGWRDRNLREELRGRGYGMLEGKTADPEDPFRSYMLNGFAHAGLKRLAEMLSEIGDPLADAVGADAEALKQDILTSIRESLANSPVVPLGDGSWVPTCPPWANYRGPVSLYADGGKWGTHGSMVVRDSLLGPLYLVIQEVLAPDSVEAGFLLSFHNELMCMKNVALSQPYYSVHPWIHLKRGETKPFLKAFYNGVAGLADRETYTFWEHYFHVSPHKTHEEGWFLMQCRWMLYLEEERTLRLLPGIPRAWLEQGKEISVRDAASHFGHFSMDIRSDIAEGTITAHLVFDAERRPGKVKIRLPHPSGMQAMRTSVGTYHAASETVEIDDPSREVQIVLTFA</sequence>
<dbReference type="InterPro" id="IPR008928">
    <property type="entry name" value="6-hairpin_glycosidase_sf"/>
</dbReference>
<dbReference type="Proteomes" id="UP001161691">
    <property type="component" value="Unassembled WGS sequence"/>
</dbReference>
<protein>
    <recommendedName>
        <fullName evidence="3">Cellobiose phosphorylase</fullName>
    </recommendedName>
</protein>